<feature type="compositionally biased region" description="Basic and acidic residues" evidence="1">
    <location>
        <begin position="138"/>
        <end position="155"/>
    </location>
</feature>
<name>A0AAV4D3X4_9GAST</name>
<evidence type="ECO:0000313" key="2">
    <source>
        <dbReference type="EMBL" id="GFO38891.1"/>
    </source>
</evidence>
<proteinExistence type="predicted"/>
<feature type="region of interest" description="Disordered" evidence="1">
    <location>
        <begin position="273"/>
        <end position="292"/>
    </location>
</feature>
<keyword evidence="2" id="KW-0548">Nucleotidyltransferase</keyword>
<reference evidence="2 3" key="1">
    <citation type="journal article" date="2021" name="Elife">
        <title>Chloroplast acquisition without the gene transfer in kleptoplastic sea slugs, Plakobranchus ocellatus.</title>
        <authorList>
            <person name="Maeda T."/>
            <person name="Takahashi S."/>
            <person name="Yoshida T."/>
            <person name="Shimamura S."/>
            <person name="Takaki Y."/>
            <person name="Nagai Y."/>
            <person name="Toyoda A."/>
            <person name="Suzuki Y."/>
            <person name="Arimoto A."/>
            <person name="Ishii H."/>
            <person name="Satoh N."/>
            <person name="Nishiyama T."/>
            <person name="Hasebe M."/>
            <person name="Maruyama T."/>
            <person name="Minagawa J."/>
            <person name="Obokata J."/>
            <person name="Shigenobu S."/>
        </authorList>
    </citation>
    <scope>NUCLEOTIDE SEQUENCE [LARGE SCALE GENOMIC DNA]</scope>
</reference>
<feature type="compositionally biased region" description="Basic and acidic residues" evidence="1">
    <location>
        <begin position="273"/>
        <end position="289"/>
    </location>
</feature>
<feature type="compositionally biased region" description="Acidic residues" evidence="1">
    <location>
        <begin position="47"/>
        <end position="71"/>
    </location>
</feature>
<feature type="compositionally biased region" description="Basic residues" evidence="1">
    <location>
        <begin position="17"/>
        <end position="42"/>
    </location>
</feature>
<feature type="region of interest" description="Disordered" evidence="1">
    <location>
        <begin position="138"/>
        <end position="172"/>
    </location>
</feature>
<organism evidence="2 3">
    <name type="scientific">Plakobranchus ocellatus</name>
    <dbReference type="NCBI Taxonomy" id="259542"/>
    <lineage>
        <taxon>Eukaryota</taxon>
        <taxon>Metazoa</taxon>
        <taxon>Spiralia</taxon>
        <taxon>Lophotrochozoa</taxon>
        <taxon>Mollusca</taxon>
        <taxon>Gastropoda</taxon>
        <taxon>Heterobranchia</taxon>
        <taxon>Euthyneura</taxon>
        <taxon>Panpulmonata</taxon>
        <taxon>Sacoglossa</taxon>
        <taxon>Placobranchoidea</taxon>
        <taxon>Plakobranchidae</taxon>
        <taxon>Plakobranchus</taxon>
    </lineage>
</organism>
<evidence type="ECO:0000256" key="1">
    <source>
        <dbReference type="SAM" id="MobiDB-lite"/>
    </source>
</evidence>
<dbReference type="GO" id="GO:0003964">
    <property type="term" value="F:RNA-directed DNA polymerase activity"/>
    <property type="evidence" value="ECO:0007669"/>
    <property type="project" value="UniProtKB-KW"/>
</dbReference>
<evidence type="ECO:0000313" key="3">
    <source>
        <dbReference type="Proteomes" id="UP000735302"/>
    </source>
</evidence>
<accession>A0AAV4D3X4</accession>
<feature type="region of interest" description="Disordered" evidence="1">
    <location>
        <begin position="1"/>
        <end position="72"/>
    </location>
</feature>
<protein>
    <submittedName>
        <fullName evidence="2">Reverse transcriptase</fullName>
    </submittedName>
</protein>
<sequence length="400" mass="46265">MAGLEPATEGSLQISWRTHKPLCHRHPIIGRRMRSKRRKRGRGGGAEGEEEQEDEEEEEEEEEKEKQEEEEVMMKKTMRKVNQWSQYLYKIRQGFAQISCKRMSSNARLGTGGDIGSDGGVMREKIERGEEIREWRKKKEEETIEQNVKREKEWQEKEDEEEKEKKTGSLPLSISSMMSPRVLNKIQTDKATGVLIVPFWPAQRFYPVLMKMLIDKPVLLSARQTLLQLPGNPSMLHPLHEKLRLLVCKVSGTPTKAEDYLIQQPTYLFHCGDQKPKRHGTEQDTDRQSNRRPHCSILASSNVLFHPYENVDRQASASVIETDHLTAAGKPEHASPSSREMEVVGTQSIRHAYKSRGLSDTATNLLMSLWRPKTKKTYEQYITKWQSSRANNKLILFHYL</sequence>
<dbReference type="AlphaFoldDB" id="A0AAV4D3X4"/>
<comment type="caution">
    <text evidence="2">The sequence shown here is derived from an EMBL/GenBank/DDBJ whole genome shotgun (WGS) entry which is preliminary data.</text>
</comment>
<keyword evidence="3" id="KW-1185">Reference proteome</keyword>
<dbReference type="EMBL" id="BLXT01007365">
    <property type="protein sequence ID" value="GFO38891.1"/>
    <property type="molecule type" value="Genomic_DNA"/>
</dbReference>
<keyword evidence="2" id="KW-0695">RNA-directed DNA polymerase</keyword>
<keyword evidence="2" id="KW-0808">Transferase</keyword>
<gene>
    <name evidence="2" type="ORF">PoB_006539600</name>
</gene>
<dbReference type="Proteomes" id="UP000735302">
    <property type="component" value="Unassembled WGS sequence"/>
</dbReference>